<evidence type="ECO:0000313" key="2">
    <source>
        <dbReference type="Proteomes" id="UP000001946"/>
    </source>
</evidence>
<sequence length="108" mass="12016">MTLPHSTAKLLTYFPPERFVIFEQGKSPDSKSSSSLAFPAPASGSFKGLVLHTVAGLFRLPTGFLINASATLFSIQFLHPIKIFLRYIPPRLVHFELISVTGFFYNVK</sequence>
<evidence type="ECO:0000313" key="1">
    <source>
        <dbReference type="EMBL" id="BAE85649.1"/>
    </source>
</evidence>
<accession>Q24QP3</accession>
<dbReference type="Proteomes" id="UP000001946">
    <property type="component" value="Chromosome"/>
</dbReference>
<name>Q24QP3_DESHY</name>
<reference evidence="1 2" key="1">
    <citation type="journal article" date="2006" name="J. Bacteriol.">
        <title>Complete genome sequence of the dehalorespiring bacterium Desulfitobacterium hafniense Y51 and comparison with Dehalococcoides ethenogenes 195.</title>
        <authorList>
            <person name="Nonaka H."/>
            <person name="Keresztes G."/>
            <person name="Shinoda Y."/>
            <person name="Ikenaga Y."/>
            <person name="Abe M."/>
            <person name="Naito K."/>
            <person name="Inatomi K."/>
            <person name="Furukawa K."/>
            <person name="Inui M."/>
            <person name="Yukawa H."/>
        </authorList>
    </citation>
    <scope>NUCLEOTIDE SEQUENCE [LARGE SCALE GENOMIC DNA]</scope>
    <source>
        <strain evidence="1 2">Y51</strain>
    </source>
</reference>
<gene>
    <name evidence="1" type="ordered locus">DSY3860</name>
</gene>
<dbReference type="KEGG" id="dsy:DSY3860"/>
<protein>
    <submittedName>
        <fullName evidence="1">Uncharacterized protein</fullName>
    </submittedName>
</protein>
<dbReference type="EMBL" id="AP008230">
    <property type="protein sequence ID" value="BAE85649.1"/>
    <property type="molecule type" value="Genomic_DNA"/>
</dbReference>
<dbReference type="HOGENOM" id="CLU_2192765_0_0_9"/>
<organism evidence="1 2">
    <name type="scientific">Desulfitobacterium hafniense (strain Y51)</name>
    <dbReference type="NCBI Taxonomy" id="138119"/>
    <lineage>
        <taxon>Bacteria</taxon>
        <taxon>Bacillati</taxon>
        <taxon>Bacillota</taxon>
        <taxon>Clostridia</taxon>
        <taxon>Eubacteriales</taxon>
        <taxon>Desulfitobacteriaceae</taxon>
        <taxon>Desulfitobacterium</taxon>
    </lineage>
</organism>
<proteinExistence type="predicted"/>
<dbReference type="AlphaFoldDB" id="Q24QP3"/>
<keyword evidence="2" id="KW-1185">Reference proteome</keyword>
<dbReference type="STRING" id="138119.DSY3860"/>